<protein>
    <submittedName>
        <fullName evidence="1">Uncharacterized protein</fullName>
    </submittedName>
</protein>
<accession>A0ACB8DAE5</accession>
<keyword evidence="2" id="KW-1185">Reference proteome</keyword>
<evidence type="ECO:0000313" key="1">
    <source>
        <dbReference type="EMBL" id="KAH7965034.1"/>
    </source>
</evidence>
<reference evidence="1" key="1">
    <citation type="submission" date="2020-05" db="EMBL/GenBank/DDBJ databases">
        <title>Large-scale comparative analyses of tick genomes elucidate their genetic diversity and vector capacities.</title>
        <authorList>
            <person name="Jia N."/>
            <person name="Wang J."/>
            <person name="Shi W."/>
            <person name="Du L."/>
            <person name="Sun Y."/>
            <person name="Zhan W."/>
            <person name="Jiang J."/>
            <person name="Wang Q."/>
            <person name="Zhang B."/>
            <person name="Ji P."/>
            <person name="Sakyi L.B."/>
            <person name="Cui X."/>
            <person name="Yuan T."/>
            <person name="Jiang B."/>
            <person name="Yang W."/>
            <person name="Lam T.T.-Y."/>
            <person name="Chang Q."/>
            <person name="Ding S."/>
            <person name="Wang X."/>
            <person name="Zhu J."/>
            <person name="Ruan X."/>
            <person name="Zhao L."/>
            <person name="Wei J."/>
            <person name="Que T."/>
            <person name="Du C."/>
            <person name="Cheng J."/>
            <person name="Dai P."/>
            <person name="Han X."/>
            <person name="Huang E."/>
            <person name="Gao Y."/>
            <person name="Liu J."/>
            <person name="Shao H."/>
            <person name="Ye R."/>
            <person name="Li L."/>
            <person name="Wei W."/>
            <person name="Wang X."/>
            <person name="Wang C."/>
            <person name="Yang T."/>
            <person name="Huo Q."/>
            <person name="Li W."/>
            <person name="Guo W."/>
            <person name="Chen H."/>
            <person name="Zhou L."/>
            <person name="Ni X."/>
            <person name="Tian J."/>
            <person name="Zhou Y."/>
            <person name="Sheng Y."/>
            <person name="Liu T."/>
            <person name="Pan Y."/>
            <person name="Xia L."/>
            <person name="Li J."/>
            <person name="Zhao F."/>
            <person name="Cao W."/>
        </authorList>
    </citation>
    <scope>NUCLEOTIDE SEQUENCE</scope>
    <source>
        <strain evidence="1">Dsil-2018</strain>
    </source>
</reference>
<comment type="caution">
    <text evidence="1">The sequence shown here is derived from an EMBL/GenBank/DDBJ whole genome shotgun (WGS) entry which is preliminary data.</text>
</comment>
<sequence>MPGSTTHFREWYRTSDRLADWLWDNTRPHLPRPKRQQPSDGRVVILGDTAIPEDYKRILALGPKFCFEPAFTPPEKVALVKSMARRVAEEERPRFITECVDVLSRTTTSDRKEQHVRKLVNFGIRNNLRFLTSDKEGCFVVIPEGLFQEKALTAIKKNFVRVDVKASSRWTPVSSPSAHREGHYGSKPIRAHRTTASPNQDYGIIASPRRSCTMPDDAEPQGRTEGGSTTPPTPATTTTNLAQPQRRRQRPIVATSSRQADNGSPTPIPIKIKGHCRRSQGIQIKIPIGT</sequence>
<organism evidence="1 2">
    <name type="scientific">Dermacentor silvarum</name>
    <name type="common">Tick</name>
    <dbReference type="NCBI Taxonomy" id="543639"/>
    <lineage>
        <taxon>Eukaryota</taxon>
        <taxon>Metazoa</taxon>
        <taxon>Ecdysozoa</taxon>
        <taxon>Arthropoda</taxon>
        <taxon>Chelicerata</taxon>
        <taxon>Arachnida</taxon>
        <taxon>Acari</taxon>
        <taxon>Parasitiformes</taxon>
        <taxon>Ixodida</taxon>
        <taxon>Ixodoidea</taxon>
        <taxon>Ixodidae</taxon>
        <taxon>Rhipicephalinae</taxon>
        <taxon>Dermacentor</taxon>
    </lineage>
</organism>
<gene>
    <name evidence="1" type="ORF">HPB49_002884</name>
</gene>
<evidence type="ECO:0000313" key="2">
    <source>
        <dbReference type="Proteomes" id="UP000821865"/>
    </source>
</evidence>
<name>A0ACB8DAE5_DERSI</name>
<proteinExistence type="predicted"/>
<dbReference type="Proteomes" id="UP000821865">
    <property type="component" value="Chromosome 2"/>
</dbReference>
<dbReference type="EMBL" id="CM023471">
    <property type="protein sequence ID" value="KAH7965034.1"/>
    <property type="molecule type" value="Genomic_DNA"/>
</dbReference>